<dbReference type="Proteomes" id="UP001060215">
    <property type="component" value="Chromosome 5"/>
</dbReference>
<reference evidence="1 2" key="1">
    <citation type="journal article" date="2022" name="Plant J.">
        <title>Chromosome-level genome of Camellia lanceoleosa provides a valuable resource for understanding genome evolution and self-incompatibility.</title>
        <authorList>
            <person name="Gong W."/>
            <person name="Xiao S."/>
            <person name="Wang L."/>
            <person name="Liao Z."/>
            <person name="Chang Y."/>
            <person name="Mo W."/>
            <person name="Hu G."/>
            <person name="Li W."/>
            <person name="Zhao G."/>
            <person name="Zhu H."/>
            <person name="Hu X."/>
            <person name="Ji K."/>
            <person name="Xiang X."/>
            <person name="Song Q."/>
            <person name="Yuan D."/>
            <person name="Jin S."/>
            <person name="Zhang L."/>
        </authorList>
    </citation>
    <scope>NUCLEOTIDE SEQUENCE [LARGE SCALE GENOMIC DNA]</scope>
    <source>
        <strain evidence="1">SQ_2022a</strain>
    </source>
</reference>
<dbReference type="EMBL" id="CM045762">
    <property type="protein sequence ID" value="KAI8010664.1"/>
    <property type="molecule type" value="Genomic_DNA"/>
</dbReference>
<organism evidence="1 2">
    <name type="scientific">Camellia lanceoleosa</name>
    <dbReference type="NCBI Taxonomy" id="1840588"/>
    <lineage>
        <taxon>Eukaryota</taxon>
        <taxon>Viridiplantae</taxon>
        <taxon>Streptophyta</taxon>
        <taxon>Embryophyta</taxon>
        <taxon>Tracheophyta</taxon>
        <taxon>Spermatophyta</taxon>
        <taxon>Magnoliopsida</taxon>
        <taxon>eudicotyledons</taxon>
        <taxon>Gunneridae</taxon>
        <taxon>Pentapetalae</taxon>
        <taxon>asterids</taxon>
        <taxon>Ericales</taxon>
        <taxon>Theaceae</taxon>
        <taxon>Camellia</taxon>
    </lineage>
</organism>
<name>A0ACC0HBD8_9ERIC</name>
<evidence type="ECO:0000313" key="1">
    <source>
        <dbReference type="EMBL" id="KAI8010664.1"/>
    </source>
</evidence>
<comment type="caution">
    <text evidence="1">The sequence shown here is derived from an EMBL/GenBank/DDBJ whole genome shotgun (WGS) entry which is preliminary data.</text>
</comment>
<gene>
    <name evidence="1" type="ORF">LOK49_LG06G00208</name>
</gene>
<proteinExistence type="predicted"/>
<protein>
    <submittedName>
        <fullName evidence="1">Cytochrome c oxidase assembly protein COX15</fullName>
    </submittedName>
</protein>
<accession>A0ACC0HBD8</accession>
<keyword evidence="2" id="KW-1185">Reference proteome</keyword>
<evidence type="ECO:0000313" key="2">
    <source>
        <dbReference type="Proteomes" id="UP001060215"/>
    </source>
</evidence>
<sequence>MLESRLVWLLKRKSKALNCVFNNVKGSSTRVLNQHSSTSLTNPSRFFSSVAGHSTSSTRGVTTRNSIIYGFRSLHRHHKGLIGWWMVKSGLEEPPSEYHNQEWRHKVKRLALPVSILVGITAVSGAFVAGNDAGHAFNTFQRWVICGFR</sequence>